<sequence>MSGAKRLLRFGKIREADDVQTTRRSILKALGALPLALGGPTLQAFAQSPAAPALETPVPPILFVHGNGDHAALWITQMWRMESNGVARQRLAAVNFTDPLARNDDTVSQPDRSSTEDQRRELGAAIADLKRRTGAAKVALVASSRGGNAVRSLIKAGAAADVSHAVLCGTPNHGVYAWDAGLGNEFNGKGPFLRGLNDGASEVTEGVAFLTLRSDGIDKYAQPDGRFVGKPGTPTGVTVEGPELRGATNLVLGALDHREVAFHPRAFREIYKFIAGREPSLIAIAPEQAVKLSGLVTGTPGGVPTNRPVPDAIVEVFRVAPDSGERIGAALYSGKTGADGRWGPVDTQPPWPLEFVLTSPDAAITHIYRSPFPRSSDVVHLRAAKPATPPDAGVGAVVMMSRPRGYFGLPRDVVLLDGKQPTDVNPGVPTDSVTTLKLPASEAGRAVVGLFNEERIVARAWPLSENRVTVAELTS</sequence>
<dbReference type="Proteomes" id="UP000001818">
    <property type="component" value="Chromosome"/>
</dbReference>
<dbReference type="Gene3D" id="3.40.50.1820">
    <property type="entry name" value="alpha/beta hydrolase"/>
    <property type="match status" value="1"/>
</dbReference>
<dbReference type="InterPro" id="IPR006311">
    <property type="entry name" value="TAT_signal"/>
</dbReference>
<name>Q13DB5_RHOPS</name>
<gene>
    <name evidence="2" type="ordered locus">RPD_0686</name>
</gene>
<evidence type="ECO:0000313" key="3">
    <source>
        <dbReference type="Proteomes" id="UP000001818"/>
    </source>
</evidence>
<dbReference type="Pfam" id="PF18067">
    <property type="entry name" value="Lipase_C"/>
    <property type="match status" value="1"/>
</dbReference>
<dbReference type="InterPro" id="IPR002918">
    <property type="entry name" value="Lipase_EstA/Esterase_EstB"/>
</dbReference>
<evidence type="ECO:0000259" key="1">
    <source>
        <dbReference type="Pfam" id="PF18067"/>
    </source>
</evidence>
<dbReference type="EMBL" id="CP000283">
    <property type="protein sequence ID" value="ABE37924.1"/>
    <property type="molecule type" value="Genomic_DNA"/>
</dbReference>
<dbReference type="Gene3D" id="2.60.40.2190">
    <property type="match status" value="1"/>
</dbReference>
<dbReference type="HOGENOM" id="CLU_600881_0_0_5"/>
<proteinExistence type="predicted"/>
<accession>Q13DB5</accession>
<dbReference type="AlphaFoldDB" id="Q13DB5"/>
<organism evidence="2 3">
    <name type="scientific">Rhodopseudomonas palustris (strain BisB5)</name>
    <dbReference type="NCBI Taxonomy" id="316057"/>
    <lineage>
        <taxon>Bacteria</taxon>
        <taxon>Pseudomonadati</taxon>
        <taxon>Pseudomonadota</taxon>
        <taxon>Alphaproteobacteria</taxon>
        <taxon>Hyphomicrobiales</taxon>
        <taxon>Nitrobacteraceae</taxon>
        <taxon>Rhodopseudomonas</taxon>
    </lineage>
</organism>
<dbReference type="GO" id="GO:0016787">
    <property type="term" value="F:hydrolase activity"/>
    <property type="evidence" value="ECO:0007669"/>
    <property type="project" value="InterPro"/>
</dbReference>
<dbReference type="InterPro" id="IPR040664">
    <property type="entry name" value="AFL_C"/>
</dbReference>
<dbReference type="GO" id="GO:0016042">
    <property type="term" value="P:lipid catabolic process"/>
    <property type="evidence" value="ECO:0007669"/>
    <property type="project" value="InterPro"/>
</dbReference>
<dbReference type="KEGG" id="rpd:RPD_0686"/>
<dbReference type="InterPro" id="IPR029058">
    <property type="entry name" value="AB_hydrolase_fold"/>
</dbReference>
<dbReference type="STRING" id="316057.RPD_0686"/>
<evidence type="ECO:0000313" key="2">
    <source>
        <dbReference type="EMBL" id="ABE37924.1"/>
    </source>
</evidence>
<feature type="domain" description="AFL C-terminal" evidence="1">
    <location>
        <begin position="289"/>
        <end position="386"/>
    </location>
</feature>
<dbReference type="PROSITE" id="PS51318">
    <property type="entry name" value="TAT"/>
    <property type="match status" value="1"/>
</dbReference>
<reference evidence="2 3" key="1">
    <citation type="submission" date="2006-03" db="EMBL/GenBank/DDBJ databases">
        <title>Complete sequence of Rhodopseudomonas palustris BisB5.</title>
        <authorList>
            <consortium name="US DOE Joint Genome Institute"/>
            <person name="Copeland A."/>
            <person name="Lucas S."/>
            <person name="Lapidus A."/>
            <person name="Barry K."/>
            <person name="Detter J.C."/>
            <person name="Glavina del Rio T."/>
            <person name="Hammon N."/>
            <person name="Israni S."/>
            <person name="Dalin E."/>
            <person name="Tice H."/>
            <person name="Pitluck S."/>
            <person name="Chain P."/>
            <person name="Malfatti S."/>
            <person name="Shin M."/>
            <person name="Vergez L."/>
            <person name="Schmutz J."/>
            <person name="Larimer F."/>
            <person name="Land M."/>
            <person name="Hauser L."/>
            <person name="Pelletier D.A."/>
            <person name="Kyrpides N."/>
            <person name="Lykidis A."/>
            <person name="Oda Y."/>
            <person name="Harwood C.S."/>
            <person name="Richardson P."/>
        </authorList>
    </citation>
    <scope>NUCLEOTIDE SEQUENCE [LARGE SCALE GENOMIC DNA]</scope>
    <source>
        <strain evidence="2 3">BisB5</strain>
    </source>
</reference>
<dbReference type="eggNOG" id="COG1075">
    <property type="taxonomic scope" value="Bacteria"/>
</dbReference>
<dbReference type="Pfam" id="PF01674">
    <property type="entry name" value="Lipase_2"/>
    <property type="match status" value="1"/>
</dbReference>
<protein>
    <submittedName>
        <fullName evidence="2">Twin-arginine translocation pathway signal</fullName>
    </submittedName>
</protein>
<dbReference type="SUPFAM" id="SSF53474">
    <property type="entry name" value="alpha/beta-Hydrolases"/>
    <property type="match status" value="1"/>
</dbReference>